<keyword evidence="14" id="KW-1185">Reference proteome</keyword>
<dbReference type="InterPro" id="IPR036796">
    <property type="entry name" value="Ribosomal_uL11_N_sf"/>
</dbReference>
<evidence type="ECO:0000256" key="1">
    <source>
        <dbReference type="ARBA" id="ARBA00010537"/>
    </source>
</evidence>
<dbReference type="HAMAP" id="MF_00736">
    <property type="entry name" value="Ribosomal_uL11"/>
    <property type="match status" value="1"/>
</dbReference>
<dbReference type="NCBIfam" id="TIGR01632">
    <property type="entry name" value="L11_bact"/>
    <property type="match status" value="1"/>
</dbReference>
<evidence type="ECO:0000259" key="11">
    <source>
        <dbReference type="Pfam" id="PF00298"/>
    </source>
</evidence>
<dbReference type="Gene3D" id="1.10.10.250">
    <property type="entry name" value="Ribosomal protein L11, C-terminal domain"/>
    <property type="match status" value="1"/>
</dbReference>
<evidence type="ECO:0000259" key="12">
    <source>
        <dbReference type="Pfam" id="PF03946"/>
    </source>
</evidence>
<dbReference type="Gene3D" id="3.30.1550.10">
    <property type="entry name" value="Ribosomal protein L11/L12, N-terminal domain"/>
    <property type="match status" value="1"/>
</dbReference>
<dbReference type="FunFam" id="3.30.1550.10:FF:000001">
    <property type="entry name" value="50S ribosomal protein L11"/>
    <property type="match status" value="1"/>
</dbReference>
<dbReference type="InterPro" id="IPR000911">
    <property type="entry name" value="Ribosomal_uL11"/>
</dbReference>
<evidence type="ECO:0000256" key="10">
    <source>
        <dbReference type="RuleBase" id="RU003979"/>
    </source>
</evidence>
<protein>
    <recommendedName>
        <fullName evidence="8">Large ribosomal subunit protein uL11</fullName>
    </recommendedName>
</protein>
<dbReference type="AlphaFoldDB" id="A0A0P6VXE2"/>
<accession>A0A0P6VXE2</accession>
<evidence type="ECO:0000256" key="9">
    <source>
        <dbReference type="RuleBase" id="RU003978"/>
    </source>
</evidence>
<evidence type="ECO:0000256" key="6">
    <source>
        <dbReference type="ARBA" id="ARBA00023274"/>
    </source>
</evidence>
<comment type="subunit">
    <text evidence="7">Part of the ribosomal stalk of the 50S ribosomal subunit. Interacts with L10 and the large rRNA to form the base of the stalk. L10 forms an elongated spine to which 2 L12 dimers bind in a sequential fashion forming a pentameric L10(L12)2(L12)2 complex.</text>
</comment>
<comment type="caution">
    <text evidence="13">The sequence shown here is derived from an EMBL/GenBank/DDBJ whole genome shotgun (WGS) entry which is preliminary data.</text>
</comment>
<comment type="subunit">
    <text evidence="8">Part of the ribosomal stalk of the 50S ribosomal subunit. Interacts with L10 and the large rRNA to form the base of the stalk. L10 forms an elongated spine to which L12 dimers bind in a sequential fashion forming a multimeric L10(L12)X complex.</text>
</comment>
<evidence type="ECO:0000256" key="2">
    <source>
        <dbReference type="ARBA" id="ARBA00022481"/>
    </source>
</evidence>
<keyword evidence="3 8" id="KW-0699">rRNA-binding</keyword>
<keyword evidence="6 8" id="KW-0687">Ribonucleoprotein</keyword>
<evidence type="ECO:0000256" key="5">
    <source>
        <dbReference type="ARBA" id="ARBA00022980"/>
    </source>
</evidence>
<reference evidence="13 14" key="1">
    <citation type="submission" date="2015-09" db="EMBL/GenBank/DDBJ databases">
        <authorList>
            <person name="Jackson K.R."/>
            <person name="Lunt B.L."/>
            <person name="Fisher J.N.B."/>
            <person name="Gardner A.V."/>
            <person name="Bailey M.E."/>
            <person name="Deus L.M."/>
            <person name="Earl A.S."/>
            <person name="Gibby P.D."/>
            <person name="Hartmann K.A."/>
            <person name="Liu J.E."/>
            <person name="Manci A.M."/>
            <person name="Nielsen D.A."/>
            <person name="Solomon M.B."/>
            <person name="Breakwell D.P."/>
            <person name="Burnett S.H."/>
            <person name="Grose J.H."/>
        </authorList>
    </citation>
    <scope>NUCLEOTIDE SEQUENCE [LARGE SCALE GENOMIC DNA]</scope>
    <source>
        <strain evidence="13 14">16</strain>
    </source>
</reference>
<reference evidence="13 14" key="2">
    <citation type="submission" date="2015-10" db="EMBL/GenBank/DDBJ databases">
        <title>Draft Genome Sequence of Prosthecomicrobium hirschii ATCC 27832.</title>
        <authorList>
            <person name="Daniel J."/>
            <person name="Givan S.A."/>
            <person name="Brun Y.V."/>
            <person name="Brown P.J."/>
        </authorList>
    </citation>
    <scope>NUCLEOTIDE SEQUENCE [LARGE SCALE GENOMIC DNA]</scope>
    <source>
        <strain evidence="13 14">16</strain>
    </source>
</reference>
<evidence type="ECO:0000256" key="4">
    <source>
        <dbReference type="ARBA" id="ARBA00022884"/>
    </source>
</evidence>
<dbReference type="GO" id="GO:0003735">
    <property type="term" value="F:structural constituent of ribosome"/>
    <property type="evidence" value="ECO:0007669"/>
    <property type="project" value="InterPro"/>
</dbReference>
<evidence type="ECO:0000313" key="14">
    <source>
        <dbReference type="Proteomes" id="UP000048984"/>
    </source>
</evidence>
<dbReference type="Proteomes" id="UP000048984">
    <property type="component" value="Unassembled WGS sequence"/>
</dbReference>
<evidence type="ECO:0000256" key="3">
    <source>
        <dbReference type="ARBA" id="ARBA00022730"/>
    </source>
</evidence>
<keyword evidence="4 8" id="KW-0694">RNA-binding</keyword>
<dbReference type="FunFam" id="1.10.10.250:FF:000001">
    <property type="entry name" value="50S ribosomal protein L11"/>
    <property type="match status" value="1"/>
</dbReference>
<evidence type="ECO:0000256" key="8">
    <source>
        <dbReference type="HAMAP-Rule" id="MF_00736"/>
    </source>
</evidence>
<dbReference type="GO" id="GO:0022625">
    <property type="term" value="C:cytosolic large ribosomal subunit"/>
    <property type="evidence" value="ECO:0007669"/>
    <property type="project" value="TreeGrafter"/>
</dbReference>
<dbReference type="RefSeq" id="WP_054357655.1">
    <property type="nucleotide sequence ID" value="NZ_JAPCYQ010000001.1"/>
</dbReference>
<dbReference type="InterPro" id="IPR036769">
    <property type="entry name" value="Ribosomal_uL11_C_sf"/>
</dbReference>
<dbReference type="InterPro" id="IPR006519">
    <property type="entry name" value="Ribosomal_uL11_bac-typ"/>
</dbReference>
<dbReference type="SMART" id="SM00649">
    <property type="entry name" value="RL11"/>
    <property type="match status" value="1"/>
</dbReference>
<dbReference type="STRING" id="665126.ABB55_03970"/>
<dbReference type="GO" id="GO:0006412">
    <property type="term" value="P:translation"/>
    <property type="evidence" value="ECO:0007669"/>
    <property type="project" value="UniProtKB-UniRule"/>
</dbReference>
<dbReference type="PANTHER" id="PTHR11661">
    <property type="entry name" value="60S RIBOSOMAL PROTEIN L12"/>
    <property type="match status" value="1"/>
</dbReference>
<dbReference type="EMBL" id="LJYW01000001">
    <property type="protein sequence ID" value="KPL51493.1"/>
    <property type="molecule type" value="Genomic_DNA"/>
</dbReference>
<dbReference type="InterPro" id="IPR020783">
    <property type="entry name" value="Ribosomal_uL11_C"/>
</dbReference>
<organism evidence="13 14">
    <name type="scientific">Prosthecodimorpha hirschii</name>
    <dbReference type="NCBI Taxonomy" id="665126"/>
    <lineage>
        <taxon>Bacteria</taxon>
        <taxon>Pseudomonadati</taxon>
        <taxon>Pseudomonadota</taxon>
        <taxon>Alphaproteobacteria</taxon>
        <taxon>Hyphomicrobiales</taxon>
        <taxon>Ancalomicrobiaceae</taxon>
        <taxon>Prosthecodimorpha</taxon>
    </lineage>
</organism>
<proteinExistence type="inferred from homology"/>
<evidence type="ECO:0000256" key="7">
    <source>
        <dbReference type="ARBA" id="ARBA00062905"/>
    </source>
</evidence>
<dbReference type="SUPFAM" id="SSF54747">
    <property type="entry name" value="Ribosomal L11/L12e N-terminal domain"/>
    <property type="match status" value="1"/>
</dbReference>
<evidence type="ECO:0000313" key="13">
    <source>
        <dbReference type="EMBL" id="KPL51493.1"/>
    </source>
</evidence>
<feature type="domain" description="Large ribosomal subunit protein uL11 C-terminal" evidence="11">
    <location>
        <begin position="72"/>
        <end position="146"/>
    </location>
</feature>
<name>A0A0P6VXE2_9HYPH</name>
<dbReference type="PANTHER" id="PTHR11661:SF1">
    <property type="entry name" value="LARGE RIBOSOMAL SUBUNIT PROTEIN UL11M"/>
    <property type="match status" value="1"/>
</dbReference>
<comment type="similarity">
    <text evidence="1 8 9">Belongs to the universal ribosomal protein uL11 family.</text>
</comment>
<dbReference type="CDD" id="cd00349">
    <property type="entry name" value="Ribosomal_L11"/>
    <property type="match status" value="1"/>
</dbReference>
<comment type="PTM">
    <text evidence="8 10">One or more lysine residues are methylated.</text>
</comment>
<dbReference type="Pfam" id="PF03946">
    <property type="entry name" value="Ribosomal_L11_N"/>
    <property type="match status" value="1"/>
</dbReference>
<dbReference type="SUPFAM" id="SSF46906">
    <property type="entry name" value="Ribosomal protein L11, C-terminal domain"/>
    <property type="match status" value="1"/>
</dbReference>
<keyword evidence="2 8" id="KW-0488">Methylation</keyword>
<dbReference type="GO" id="GO:0070180">
    <property type="term" value="F:large ribosomal subunit rRNA binding"/>
    <property type="evidence" value="ECO:0007669"/>
    <property type="project" value="UniProtKB-UniRule"/>
</dbReference>
<feature type="domain" description="Large ribosomal subunit protein uL11 N-terminal" evidence="12">
    <location>
        <begin position="9"/>
        <end position="67"/>
    </location>
</feature>
<dbReference type="InterPro" id="IPR020784">
    <property type="entry name" value="Ribosomal_uL11_N"/>
</dbReference>
<gene>
    <name evidence="8" type="primary">rplK</name>
    <name evidence="13" type="ORF">ABB55_03970</name>
</gene>
<dbReference type="Pfam" id="PF00298">
    <property type="entry name" value="Ribosomal_L11"/>
    <property type="match status" value="1"/>
</dbReference>
<keyword evidence="5 8" id="KW-0689">Ribosomal protein</keyword>
<comment type="function">
    <text evidence="8 10">Forms part of the ribosomal stalk which helps the ribosome interact with GTP-bound translation factors.</text>
</comment>
<sequence length="148" mass="16076">MAKKVQGYIKLQVPAGAANPSPPIGPALGQRGLNIMMFCKEFNAKTQEMEKGTPCPVKITYFTDKSFTFEIKTPPTAYFIKKAAKLETKKKPGSGSKTPGRTFVGEIDKTQVKEIAEKKMKDMNANDIEAAMRMVEGSAAAMGIRVVG</sequence>